<dbReference type="InterPro" id="IPR027417">
    <property type="entry name" value="P-loop_NTPase"/>
</dbReference>
<sequence length="162" mass="18942">MEKAIVIGCPGSGKSTFSRLLMKKTGLPLFHLDMLQWKQDRTTVSGEVFQERLDDILNTNQWIIDGNYLSTMEERMRESDTIFFLDYPVETCLSGVRERIGKKRSDMPWVEVTEDAEFMAFIKNFNVDTRPVIQELLEKYSYKRVIIFKGRKQAEQFLEGIV</sequence>
<protein>
    <submittedName>
        <fullName evidence="1">Adenylate kinase</fullName>
    </submittedName>
</protein>
<accession>A0ABW5WYT7</accession>
<gene>
    <name evidence="1" type="ORF">ACFSX4_11240</name>
</gene>
<evidence type="ECO:0000313" key="2">
    <source>
        <dbReference type="Proteomes" id="UP001597519"/>
    </source>
</evidence>
<keyword evidence="2" id="KW-1185">Reference proteome</keyword>
<dbReference type="PANTHER" id="PTHR37816:SF3">
    <property type="entry name" value="MODULATES DNA TOPOLOGY"/>
    <property type="match status" value="1"/>
</dbReference>
<comment type="caution">
    <text evidence="1">The sequence shown here is derived from an EMBL/GenBank/DDBJ whole genome shotgun (WGS) entry which is preliminary data.</text>
</comment>
<reference evidence="2" key="1">
    <citation type="journal article" date="2019" name="Int. J. Syst. Evol. Microbiol.">
        <title>The Global Catalogue of Microorganisms (GCM) 10K type strain sequencing project: providing services to taxonomists for standard genome sequencing and annotation.</title>
        <authorList>
            <consortium name="The Broad Institute Genomics Platform"/>
            <consortium name="The Broad Institute Genome Sequencing Center for Infectious Disease"/>
            <person name="Wu L."/>
            <person name="Ma J."/>
        </authorList>
    </citation>
    <scope>NUCLEOTIDE SEQUENCE [LARGE SCALE GENOMIC DNA]</scope>
    <source>
        <strain evidence="2">KCTC 33575</strain>
    </source>
</reference>
<evidence type="ECO:0000313" key="1">
    <source>
        <dbReference type="EMBL" id="MFD2831038.1"/>
    </source>
</evidence>
<dbReference type="PANTHER" id="PTHR37816">
    <property type="entry name" value="YALI0E33011P"/>
    <property type="match status" value="1"/>
</dbReference>
<dbReference type="Gene3D" id="3.40.50.300">
    <property type="entry name" value="P-loop containing nucleotide triphosphate hydrolases"/>
    <property type="match status" value="1"/>
</dbReference>
<proteinExistence type="predicted"/>
<dbReference type="RefSeq" id="WP_377774640.1">
    <property type="nucleotide sequence ID" value="NZ_JBHUOQ010000004.1"/>
</dbReference>
<organism evidence="1 2">
    <name type="scientific">Corticicoccus populi</name>
    <dbReference type="NCBI Taxonomy" id="1812821"/>
    <lineage>
        <taxon>Bacteria</taxon>
        <taxon>Bacillati</taxon>
        <taxon>Bacillota</taxon>
        <taxon>Bacilli</taxon>
        <taxon>Bacillales</taxon>
        <taxon>Staphylococcaceae</taxon>
        <taxon>Corticicoccus</taxon>
    </lineage>
</organism>
<keyword evidence="1" id="KW-0808">Transferase</keyword>
<dbReference type="GO" id="GO:0016301">
    <property type="term" value="F:kinase activity"/>
    <property type="evidence" value="ECO:0007669"/>
    <property type="project" value="UniProtKB-KW"/>
</dbReference>
<name>A0ABW5WYT7_9STAP</name>
<dbReference type="EMBL" id="JBHUOQ010000004">
    <property type="protein sequence ID" value="MFD2831038.1"/>
    <property type="molecule type" value="Genomic_DNA"/>
</dbReference>
<keyword evidence="1" id="KW-0418">Kinase</keyword>
<dbReference type="Proteomes" id="UP001597519">
    <property type="component" value="Unassembled WGS sequence"/>
</dbReference>
<dbReference type="InterPro" id="IPR052922">
    <property type="entry name" value="Cytidylate_Kinase-2"/>
</dbReference>
<dbReference type="SUPFAM" id="SSF52540">
    <property type="entry name" value="P-loop containing nucleoside triphosphate hydrolases"/>
    <property type="match status" value="1"/>
</dbReference>